<accession>A0ABN0WMJ9</accession>
<organism evidence="2 3">
    <name type="scientific">Streptomyces blastmyceticus</name>
    <dbReference type="NCBI Taxonomy" id="68180"/>
    <lineage>
        <taxon>Bacteria</taxon>
        <taxon>Bacillati</taxon>
        <taxon>Actinomycetota</taxon>
        <taxon>Actinomycetes</taxon>
        <taxon>Kitasatosporales</taxon>
        <taxon>Streptomycetaceae</taxon>
        <taxon>Streptomyces</taxon>
    </lineage>
</organism>
<reference evidence="2 3" key="1">
    <citation type="journal article" date="2019" name="Int. J. Syst. Evol. Microbiol.">
        <title>The Global Catalogue of Microorganisms (GCM) 10K type strain sequencing project: providing services to taxonomists for standard genome sequencing and annotation.</title>
        <authorList>
            <consortium name="The Broad Institute Genomics Platform"/>
            <consortium name="The Broad Institute Genome Sequencing Center for Infectious Disease"/>
            <person name="Wu L."/>
            <person name="Ma J."/>
        </authorList>
    </citation>
    <scope>NUCLEOTIDE SEQUENCE [LARGE SCALE GENOMIC DNA]</scope>
    <source>
        <strain evidence="2 3">JCM 4565</strain>
    </source>
</reference>
<sequence>MRKAVQITGAAIIAAVLMTGCSSQSDGDKKTGAATPPAAQPDKPADPAAAKGGNVKAADLKGGWSKGKLMDKSLLILSFSGNMVMLSGKTACSGTVVDSTQPVTINITRCQDGSTEYAKGTIKSVDAKKLTVAWASGKEDTLTKAVGVDGKPAAEVPGMPGKLGG</sequence>
<name>A0ABN0WMJ9_9ACTN</name>
<evidence type="ECO:0000256" key="1">
    <source>
        <dbReference type="SAM" id="MobiDB-lite"/>
    </source>
</evidence>
<dbReference type="EMBL" id="BAAABW010000008">
    <property type="protein sequence ID" value="GAA0341848.1"/>
    <property type="molecule type" value="Genomic_DNA"/>
</dbReference>
<keyword evidence="3" id="KW-1185">Reference proteome</keyword>
<dbReference type="RefSeq" id="WP_344117197.1">
    <property type="nucleotide sequence ID" value="NZ_BAAABW010000008.1"/>
</dbReference>
<feature type="compositionally biased region" description="Low complexity" evidence="1">
    <location>
        <begin position="33"/>
        <end position="51"/>
    </location>
</feature>
<dbReference type="PROSITE" id="PS51257">
    <property type="entry name" value="PROKAR_LIPOPROTEIN"/>
    <property type="match status" value="1"/>
</dbReference>
<gene>
    <name evidence="2" type="ORF">GCM10010319_17530</name>
</gene>
<protein>
    <recommendedName>
        <fullName evidence="4">Lipoprotein</fullName>
    </recommendedName>
</protein>
<evidence type="ECO:0008006" key="4">
    <source>
        <dbReference type="Google" id="ProtNLM"/>
    </source>
</evidence>
<feature type="region of interest" description="Disordered" evidence="1">
    <location>
        <begin position="25"/>
        <end position="54"/>
    </location>
</feature>
<evidence type="ECO:0000313" key="2">
    <source>
        <dbReference type="EMBL" id="GAA0341848.1"/>
    </source>
</evidence>
<proteinExistence type="predicted"/>
<evidence type="ECO:0000313" key="3">
    <source>
        <dbReference type="Proteomes" id="UP001500063"/>
    </source>
</evidence>
<comment type="caution">
    <text evidence="2">The sequence shown here is derived from an EMBL/GenBank/DDBJ whole genome shotgun (WGS) entry which is preliminary data.</text>
</comment>
<dbReference type="Proteomes" id="UP001500063">
    <property type="component" value="Unassembled WGS sequence"/>
</dbReference>